<evidence type="ECO:0000313" key="2">
    <source>
        <dbReference type="Proteomes" id="UP000030764"/>
    </source>
</evidence>
<dbReference type="Proteomes" id="UP000030764">
    <property type="component" value="Unassembled WGS sequence"/>
</dbReference>
<protein>
    <submittedName>
        <fullName evidence="1">Uncharacterized protein</fullName>
    </submittedName>
</protein>
<accession>A0A085LJG4</accession>
<feature type="non-terminal residue" evidence="1">
    <location>
        <position position="68"/>
    </location>
</feature>
<organism evidence="1 2">
    <name type="scientific">Trichuris suis</name>
    <name type="common">pig whipworm</name>
    <dbReference type="NCBI Taxonomy" id="68888"/>
    <lineage>
        <taxon>Eukaryota</taxon>
        <taxon>Metazoa</taxon>
        <taxon>Ecdysozoa</taxon>
        <taxon>Nematoda</taxon>
        <taxon>Enoplea</taxon>
        <taxon>Dorylaimia</taxon>
        <taxon>Trichinellida</taxon>
        <taxon>Trichuridae</taxon>
        <taxon>Trichuris</taxon>
    </lineage>
</organism>
<keyword evidence="2" id="KW-1185">Reference proteome</keyword>
<evidence type="ECO:0000313" key="1">
    <source>
        <dbReference type="EMBL" id="KFD45110.1"/>
    </source>
</evidence>
<sequence>MRFKATLSFLADNATRQPVVTFRRKIRLNSRYPADVFVRIHENGSMDEDGMSLLMGSVWINGQDVIIT</sequence>
<gene>
    <name evidence="1" type="ORF">M513_14013</name>
</gene>
<dbReference type="AlphaFoldDB" id="A0A085LJG4"/>
<dbReference type="EMBL" id="KL363767">
    <property type="protein sequence ID" value="KFD45110.1"/>
    <property type="molecule type" value="Genomic_DNA"/>
</dbReference>
<reference evidence="1 2" key="1">
    <citation type="journal article" date="2014" name="Nat. Genet.">
        <title>Genome and transcriptome of the porcine whipworm Trichuris suis.</title>
        <authorList>
            <person name="Jex A.R."/>
            <person name="Nejsum P."/>
            <person name="Schwarz E.M."/>
            <person name="Hu L."/>
            <person name="Young N.D."/>
            <person name="Hall R.S."/>
            <person name="Korhonen P.K."/>
            <person name="Liao S."/>
            <person name="Thamsborg S."/>
            <person name="Xia J."/>
            <person name="Xu P."/>
            <person name="Wang S."/>
            <person name="Scheerlinck J.P."/>
            <person name="Hofmann A."/>
            <person name="Sternberg P.W."/>
            <person name="Wang J."/>
            <person name="Gasser R.B."/>
        </authorList>
    </citation>
    <scope>NUCLEOTIDE SEQUENCE [LARGE SCALE GENOMIC DNA]</scope>
    <source>
        <strain evidence="1">DCEP-RM93M</strain>
    </source>
</reference>
<name>A0A085LJG4_9BILA</name>
<proteinExistence type="predicted"/>